<name>A0A1Y1V1Y6_9FUNG</name>
<evidence type="ECO:0000313" key="3">
    <source>
        <dbReference type="EMBL" id="ORX44693.1"/>
    </source>
</evidence>
<reference evidence="3 4" key="1">
    <citation type="submission" date="2016-08" db="EMBL/GenBank/DDBJ databases">
        <title>Genomes of anaerobic fungi encode conserved fungal cellulosomes for biomass hydrolysis.</title>
        <authorList>
            <consortium name="DOE Joint Genome Institute"/>
            <person name="Haitjema C.H."/>
            <person name="Gilmore S.P."/>
            <person name="Henske J.K."/>
            <person name="Solomon K.V."/>
            <person name="De Groot R."/>
            <person name="Kuo A."/>
            <person name="Mondo S.J."/>
            <person name="Salamov A.A."/>
            <person name="Labutti K."/>
            <person name="Zhao Z."/>
            <person name="Chiniquy J."/>
            <person name="Barry K."/>
            <person name="Brewer H.M."/>
            <person name="Purvine S.O."/>
            <person name="Wright A.T."/>
            <person name="Boxma B."/>
            <person name="Van Alen T."/>
            <person name="Hackstein J.H."/>
            <person name="Baker S.E."/>
            <person name="Grigoriev I.V."/>
            <person name="O'Malley M.A."/>
        </authorList>
    </citation>
    <scope>NUCLEOTIDE SEQUENCE [LARGE SCALE GENOMIC DNA]</scope>
    <source>
        <strain evidence="4">finn</strain>
    </source>
</reference>
<dbReference type="OrthoDB" id="10267127at2759"/>
<dbReference type="AlphaFoldDB" id="A0A1Y1V1Y6"/>
<feature type="compositionally biased region" description="Basic and acidic residues" evidence="1">
    <location>
        <begin position="583"/>
        <end position="593"/>
    </location>
</feature>
<dbReference type="Pfam" id="PF08757">
    <property type="entry name" value="CotH"/>
    <property type="match status" value="1"/>
</dbReference>
<dbReference type="PANTHER" id="PTHR40050:SF1">
    <property type="entry name" value="INNER SPORE COAT PROTEIN H"/>
    <property type="match status" value="1"/>
</dbReference>
<evidence type="ECO:0000313" key="4">
    <source>
        <dbReference type="Proteomes" id="UP000193719"/>
    </source>
</evidence>
<feature type="chain" id="PRO_5013344957" description="Coth-domain-containing protein" evidence="2">
    <location>
        <begin position="22"/>
        <end position="616"/>
    </location>
</feature>
<accession>A0A1Y1V1Y6</accession>
<dbReference type="STRING" id="1754191.A0A1Y1V1Y6"/>
<comment type="caution">
    <text evidence="3">The sequence shown here is derived from an EMBL/GenBank/DDBJ whole genome shotgun (WGS) entry which is preliminary data.</text>
</comment>
<proteinExistence type="predicted"/>
<keyword evidence="2" id="KW-0732">Signal</keyword>
<evidence type="ECO:0008006" key="5">
    <source>
        <dbReference type="Google" id="ProtNLM"/>
    </source>
</evidence>
<evidence type="ECO:0000256" key="1">
    <source>
        <dbReference type="SAM" id="MobiDB-lite"/>
    </source>
</evidence>
<keyword evidence="4" id="KW-1185">Reference proteome</keyword>
<organism evidence="3 4">
    <name type="scientific">Piromyces finnis</name>
    <dbReference type="NCBI Taxonomy" id="1754191"/>
    <lineage>
        <taxon>Eukaryota</taxon>
        <taxon>Fungi</taxon>
        <taxon>Fungi incertae sedis</taxon>
        <taxon>Chytridiomycota</taxon>
        <taxon>Chytridiomycota incertae sedis</taxon>
        <taxon>Neocallimastigomycetes</taxon>
        <taxon>Neocallimastigales</taxon>
        <taxon>Neocallimastigaceae</taxon>
        <taxon>Piromyces</taxon>
    </lineage>
</organism>
<evidence type="ECO:0000256" key="2">
    <source>
        <dbReference type="SAM" id="SignalP"/>
    </source>
</evidence>
<feature type="signal peptide" evidence="2">
    <location>
        <begin position="1"/>
        <end position="21"/>
    </location>
</feature>
<sequence length="616" mass="70838">MKLNTYSIFIFLISIFPTILAKEYSFRVVSILGKGFDLGVKYGDRVEKLSSDKFPLFIGVVNADNISQYQYVALDSSGTVVQTENIVRTYNEDAHKINEVYNRENKSVTIPEFPRPFKNMFPMGTSKFKPLPKNTIFNIFAECDENAYTNLADEPFIIRDDGKKKPNEAIAQCTFHIISSKKNFVSKGSIHVIGYGSRAFKKLSWGLKFEEKFLGRKAIKLRAMAGDPTLIREKLATELYKAVGVPVQEGAYARLIINNNIYGLYNILDSFSSKWVASYIHGDEDKEIGFSYKLYTSLPNYPDFKYLGEDYTNYLKYQPDEYEESEIIQQDEASKFSHIIEFTRLFNDWVNNYGEDKSDQAVTELAKFLNIELVLRILVVDTLILALDNFWFRMSNASLYYDPYKKKYLILPYDFDKVLLGSTGDPMLDLEGDNYLYDCFTWVNQHEDQIEHFFTNNILNHPQIKARYDVILAKASRETFSDDIVSQYIQANANLIRDDVQWNIDALEQLQIGYQGVVNHYTYEDFENNLVEGSVGFVADYVVNDAPMGIESFVNIRGNGCRTATQTTDISNNENISDNEEVTPYHDDGKDSSASEKVSKISLTFVLSYFLFYFLF</sequence>
<dbReference type="Proteomes" id="UP000193719">
    <property type="component" value="Unassembled WGS sequence"/>
</dbReference>
<dbReference type="InterPro" id="IPR014867">
    <property type="entry name" value="Spore_coat_CotH_CotH2/3/7"/>
</dbReference>
<feature type="region of interest" description="Disordered" evidence="1">
    <location>
        <begin position="565"/>
        <end position="593"/>
    </location>
</feature>
<gene>
    <name evidence="3" type="ORF">BCR36DRAFT_414927</name>
</gene>
<dbReference type="PANTHER" id="PTHR40050">
    <property type="entry name" value="INNER SPORE COAT PROTEIN H"/>
    <property type="match status" value="1"/>
</dbReference>
<protein>
    <recommendedName>
        <fullName evidence="5">Coth-domain-containing protein</fullName>
    </recommendedName>
</protein>
<reference evidence="3 4" key="2">
    <citation type="submission" date="2016-08" db="EMBL/GenBank/DDBJ databases">
        <title>Pervasive Adenine N6-methylation of Active Genes in Fungi.</title>
        <authorList>
            <consortium name="DOE Joint Genome Institute"/>
            <person name="Mondo S.J."/>
            <person name="Dannebaum R.O."/>
            <person name="Kuo R.C."/>
            <person name="Labutti K."/>
            <person name="Haridas S."/>
            <person name="Kuo A."/>
            <person name="Salamov A."/>
            <person name="Ahrendt S.R."/>
            <person name="Lipzen A."/>
            <person name="Sullivan W."/>
            <person name="Andreopoulos W.B."/>
            <person name="Clum A."/>
            <person name="Lindquist E."/>
            <person name="Daum C."/>
            <person name="Ramamoorthy G.K."/>
            <person name="Gryganskyi A."/>
            <person name="Culley D."/>
            <person name="Magnuson J.K."/>
            <person name="James T.Y."/>
            <person name="O'Malley M.A."/>
            <person name="Stajich J.E."/>
            <person name="Spatafora J.W."/>
            <person name="Visel A."/>
            <person name="Grigoriev I.V."/>
        </authorList>
    </citation>
    <scope>NUCLEOTIDE SEQUENCE [LARGE SCALE GENOMIC DNA]</scope>
    <source>
        <strain evidence="4">finn</strain>
    </source>
</reference>
<dbReference type="EMBL" id="MCFH01000044">
    <property type="protein sequence ID" value="ORX44693.1"/>
    <property type="molecule type" value="Genomic_DNA"/>
</dbReference>